<comment type="caution">
    <text evidence="7">The sequence shown here is derived from an EMBL/GenBank/DDBJ whole genome shotgun (WGS) entry which is preliminary data.</text>
</comment>
<dbReference type="RefSeq" id="WP_344057249.1">
    <property type="nucleotide sequence ID" value="NZ_BAAAPU010000001.1"/>
</dbReference>
<evidence type="ECO:0000256" key="5">
    <source>
        <dbReference type="ARBA" id="ARBA00022840"/>
    </source>
</evidence>
<feature type="domain" description="APS kinase" evidence="6">
    <location>
        <begin position="285"/>
        <end position="437"/>
    </location>
</feature>
<dbReference type="PANTHER" id="PTHR42700">
    <property type="entry name" value="SULFATE ADENYLYLTRANSFERASE"/>
    <property type="match status" value="1"/>
</dbReference>
<dbReference type="CDD" id="cd02027">
    <property type="entry name" value="APSK"/>
    <property type="match status" value="1"/>
</dbReference>
<keyword evidence="3" id="KW-0808">Transferase</keyword>
<dbReference type="NCBIfam" id="TIGR00455">
    <property type="entry name" value="apsK"/>
    <property type="match status" value="1"/>
</dbReference>
<evidence type="ECO:0000259" key="6">
    <source>
        <dbReference type="Pfam" id="PF01583"/>
    </source>
</evidence>
<dbReference type="EMBL" id="BAAAPU010000001">
    <property type="protein sequence ID" value="GAA1964545.1"/>
    <property type="molecule type" value="Genomic_DNA"/>
</dbReference>
<dbReference type="InterPro" id="IPR027417">
    <property type="entry name" value="P-loop_NTPase"/>
</dbReference>
<name>A0ABN2R6S8_9MICO</name>
<dbReference type="PANTHER" id="PTHR42700:SF1">
    <property type="entry name" value="SULFATE ADENYLYLTRANSFERASE"/>
    <property type="match status" value="1"/>
</dbReference>
<reference evidence="7 8" key="1">
    <citation type="journal article" date="2019" name="Int. J. Syst. Evol. Microbiol.">
        <title>The Global Catalogue of Microorganisms (GCM) 10K type strain sequencing project: providing services to taxonomists for standard genome sequencing and annotation.</title>
        <authorList>
            <consortium name="The Broad Institute Genomics Platform"/>
            <consortium name="The Broad Institute Genome Sequencing Center for Infectious Disease"/>
            <person name="Wu L."/>
            <person name="Ma J."/>
        </authorList>
    </citation>
    <scope>NUCLEOTIDE SEQUENCE [LARGE SCALE GENOMIC DNA]</scope>
    <source>
        <strain evidence="7 8">JCM 15628</strain>
    </source>
</reference>
<dbReference type="EC" id="2.7.1.25" evidence="2"/>
<evidence type="ECO:0000256" key="4">
    <source>
        <dbReference type="ARBA" id="ARBA00022741"/>
    </source>
</evidence>
<gene>
    <name evidence="7" type="ORF">GCM10009817_00370</name>
</gene>
<comment type="catalytic activity">
    <reaction evidence="1">
        <text>adenosine 5'-phosphosulfate + ATP = 3'-phosphoadenylyl sulfate + ADP + H(+)</text>
        <dbReference type="Rhea" id="RHEA:24152"/>
        <dbReference type="ChEBI" id="CHEBI:15378"/>
        <dbReference type="ChEBI" id="CHEBI:30616"/>
        <dbReference type="ChEBI" id="CHEBI:58243"/>
        <dbReference type="ChEBI" id="CHEBI:58339"/>
        <dbReference type="ChEBI" id="CHEBI:456216"/>
        <dbReference type="EC" id="2.7.1.25"/>
    </reaction>
</comment>
<evidence type="ECO:0000313" key="7">
    <source>
        <dbReference type="EMBL" id="GAA1964545.1"/>
    </source>
</evidence>
<keyword evidence="5" id="KW-0067">ATP-binding</keyword>
<evidence type="ECO:0000313" key="8">
    <source>
        <dbReference type="Proteomes" id="UP001500013"/>
    </source>
</evidence>
<dbReference type="SUPFAM" id="SSF52540">
    <property type="entry name" value="P-loop containing nucleoside triphosphate hydrolases"/>
    <property type="match status" value="1"/>
</dbReference>
<proteinExistence type="predicted"/>
<dbReference type="NCBIfam" id="NF003013">
    <property type="entry name" value="PRK03846.1"/>
    <property type="match status" value="1"/>
</dbReference>
<dbReference type="InterPro" id="IPR050512">
    <property type="entry name" value="Sulf_AdTrans/APS_kinase"/>
</dbReference>
<keyword evidence="8" id="KW-1185">Reference proteome</keyword>
<evidence type="ECO:0000256" key="1">
    <source>
        <dbReference type="ARBA" id="ARBA00001823"/>
    </source>
</evidence>
<dbReference type="Pfam" id="PF01583">
    <property type="entry name" value="APS_kinase"/>
    <property type="match status" value="1"/>
</dbReference>
<protein>
    <recommendedName>
        <fullName evidence="2">adenylyl-sulfate kinase</fullName>
        <ecNumber evidence="2">2.7.1.25</ecNumber>
    </recommendedName>
</protein>
<sequence>MTITTAAPVLTMSATETRDLELVLDGVLPSGHRLGGPVELAPPRAERRASVRAGLLVDADLARVATAAGGLTLVDQEQTPLASLTELRANPGEADGGPVLLTGTLGRERLRESGAARELGLRLSASADAYDGLVVFGRPALLSDDQRVEGFLRDVCRGRRAARVLVAVPDQAVDSAGVPTLLTVELASQRMRRLAGAATGLRLDVATTPLPWRDPVSDRALVAALASHVGAREVLVLSDRVHLDEAAPTWREVSERLDDQTVGPAALHPADLSALSRWRPPRARRGLVVMLTGLSGSGKSTIARSLAARITQRTSRTVSLLDGDVVRQLLSHGLGFDRESRLLNVRRIGFVATEVARHGGVAICAPVAPYAQARDDVRDMVGQVGDFVLVHVSTPLSECERRDLKGLYAKARQGLIPNFTGISDPYEVPMNADVTIDTTTMSTSDAVEQLFDYLAGGGWLQGGTS</sequence>
<keyword evidence="4" id="KW-0547">Nucleotide-binding</keyword>
<evidence type="ECO:0000256" key="3">
    <source>
        <dbReference type="ARBA" id="ARBA00022679"/>
    </source>
</evidence>
<organism evidence="7 8">
    <name type="scientific">Terrabacter lapilli</name>
    <dbReference type="NCBI Taxonomy" id="436231"/>
    <lineage>
        <taxon>Bacteria</taxon>
        <taxon>Bacillati</taxon>
        <taxon>Actinomycetota</taxon>
        <taxon>Actinomycetes</taxon>
        <taxon>Micrococcales</taxon>
        <taxon>Intrasporangiaceae</taxon>
        <taxon>Terrabacter</taxon>
    </lineage>
</organism>
<evidence type="ECO:0000256" key="2">
    <source>
        <dbReference type="ARBA" id="ARBA00012121"/>
    </source>
</evidence>
<dbReference type="InterPro" id="IPR059117">
    <property type="entry name" value="APS_kinase_dom"/>
</dbReference>
<dbReference type="Proteomes" id="UP001500013">
    <property type="component" value="Unassembled WGS sequence"/>
</dbReference>
<dbReference type="InterPro" id="IPR002891">
    <property type="entry name" value="APS"/>
</dbReference>
<accession>A0ABN2R6S8</accession>
<dbReference type="Gene3D" id="3.40.50.300">
    <property type="entry name" value="P-loop containing nucleotide triphosphate hydrolases"/>
    <property type="match status" value="1"/>
</dbReference>